<accession>A0A7H9HYR9</accession>
<keyword evidence="2" id="KW-1185">Reference proteome</keyword>
<dbReference type="Pfam" id="PF17110">
    <property type="entry name" value="TFB6"/>
    <property type="match status" value="1"/>
</dbReference>
<dbReference type="InterPro" id="IPR031349">
    <property type="entry name" value="Tfb6"/>
</dbReference>
<dbReference type="PANTHER" id="PTHR37781">
    <property type="entry name" value="TFIIH COMPLEX SUBUNIT"/>
    <property type="match status" value="1"/>
</dbReference>
<dbReference type="AlphaFoldDB" id="A0A7H9HYR9"/>
<evidence type="ECO:0000313" key="1">
    <source>
        <dbReference type="EMBL" id="QLQ81715.1"/>
    </source>
</evidence>
<dbReference type="Proteomes" id="UP000510647">
    <property type="component" value="Chromosome 6"/>
</dbReference>
<evidence type="ECO:0000313" key="2">
    <source>
        <dbReference type="Proteomes" id="UP000510647"/>
    </source>
</evidence>
<gene>
    <name evidence="1" type="ORF">HG537_0F04760</name>
</gene>
<dbReference type="GO" id="GO:0005675">
    <property type="term" value="C:transcription factor TFIIH holo complex"/>
    <property type="evidence" value="ECO:0007669"/>
    <property type="project" value="TreeGrafter"/>
</dbReference>
<organism evidence="1 2">
    <name type="scientific">Torulaspora globosa</name>
    <dbReference type="NCBI Taxonomy" id="48254"/>
    <lineage>
        <taxon>Eukaryota</taxon>
        <taxon>Fungi</taxon>
        <taxon>Dikarya</taxon>
        <taxon>Ascomycota</taxon>
        <taxon>Saccharomycotina</taxon>
        <taxon>Saccharomycetes</taxon>
        <taxon>Saccharomycetales</taxon>
        <taxon>Saccharomycetaceae</taxon>
        <taxon>Torulaspora</taxon>
    </lineage>
</organism>
<sequence length="310" mass="35031">MSGPATPLHAKANEQIDLDNVRKLDKDDIDDLDLNPELEGSVSLSNFEDESLGGNEIGTKRKMFEPVDNDTQMYDEVDDFKPRVSVDSPFSSGTVLNKLSKSPDSTVNSGRRLSLSQQSKFILYCDDRLMEIQRKYVQSRGLNTQNGYSGLSPLLQDLKSLVDFIWYSIEGVPNTDYLLREDSPIAKESESRTIGNSTYFGQSAYLIRIADDLLDYVDKFEVRSLPTAEQTNALSKLFKLLLILDRIFARLLTDRSSGRSKMTGTDAVRLTGIAERTRTKVPRFLEHNDIHGYHYEVSKIYEETLESCGN</sequence>
<name>A0A7H9HYR9_9SACH</name>
<protein>
    <submittedName>
        <fullName evidence="1">Uncharacterized protein</fullName>
    </submittedName>
</protein>
<dbReference type="PANTHER" id="PTHR37781:SF1">
    <property type="entry name" value="ADR380WP"/>
    <property type="match status" value="1"/>
</dbReference>
<dbReference type="EMBL" id="CP059272">
    <property type="protein sequence ID" value="QLQ81715.1"/>
    <property type="molecule type" value="Genomic_DNA"/>
</dbReference>
<proteinExistence type="predicted"/>
<dbReference type="OrthoDB" id="2567806at2759"/>
<reference evidence="1 2" key="1">
    <citation type="submission" date="2020-06" db="EMBL/GenBank/DDBJ databases">
        <title>The yeast mating-type switching endonuclease HO is a domesticated member of an unorthodox homing genetic element family.</title>
        <authorList>
            <person name="Coughlan A.Y."/>
            <person name="Lombardi L."/>
            <person name="Braun-Galleani S."/>
            <person name="Martos A.R."/>
            <person name="Galeote V."/>
            <person name="Bigey F."/>
            <person name="Dequin S."/>
            <person name="Byrne K.P."/>
            <person name="Wolfe K.H."/>
        </authorList>
    </citation>
    <scope>NUCLEOTIDE SEQUENCE [LARGE SCALE GENOMIC DNA]</scope>
    <source>
        <strain evidence="1 2">CBS2947</strain>
    </source>
</reference>